<accession>A0A9W9PJ23</accession>
<gene>
    <name evidence="1" type="ORF">N7468_002698</name>
</gene>
<keyword evidence="2" id="KW-1185">Reference proteome</keyword>
<dbReference type="AlphaFoldDB" id="A0A9W9PJ23"/>
<comment type="caution">
    <text evidence="1">The sequence shown here is derived from an EMBL/GenBank/DDBJ whole genome shotgun (WGS) entry which is preliminary data.</text>
</comment>
<dbReference type="RefSeq" id="XP_058335136.1">
    <property type="nucleotide sequence ID" value="XM_058471995.1"/>
</dbReference>
<evidence type="ECO:0000313" key="2">
    <source>
        <dbReference type="Proteomes" id="UP001150941"/>
    </source>
</evidence>
<sequence>MMPSLAAFAPAFSSSLSRIHGRPGTLFEPYASSSLPPSSSHSPPSAYTLARKLRSLQPPRYFQVVAWTAVTSPLALWKNAVALQVGGYQSSHILGRGKSLIVGSYESTGDHPFTWTRRDGPGS</sequence>
<protein>
    <submittedName>
        <fullName evidence="1">Uncharacterized protein</fullName>
    </submittedName>
</protein>
<dbReference type="GeneID" id="83199298"/>
<reference evidence="1" key="2">
    <citation type="journal article" date="2023" name="IMA Fungus">
        <title>Comparative genomic study of the Penicillium genus elucidates a diverse pangenome and 15 lateral gene transfer events.</title>
        <authorList>
            <person name="Petersen C."/>
            <person name="Sorensen T."/>
            <person name="Nielsen M.R."/>
            <person name="Sondergaard T.E."/>
            <person name="Sorensen J.L."/>
            <person name="Fitzpatrick D.A."/>
            <person name="Frisvad J.C."/>
            <person name="Nielsen K.L."/>
        </authorList>
    </citation>
    <scope>NUCLEOTIDE SEQUENCE</scope>
    <source>
        <strain evidence="1">IBT 19713</strain>
    </source>
</reference>
<organism evidence="1 2">
    <name type="scientific">Penicillium chermesinum</name>
    <dbReference type="NCBI Taxonomy" id="63820"/>
    <lineage>
        <taxon>Eukaryota</taxon>
        <taxon>Fungi</taxon>
        <taxon>Dikarya</taxon>
        <taxon>Ascomycota</taxon>
        <taxon>Pezizomycotina</taxon>
        <taxon>Eurotiomycetes</taxon>
        <taxon>Eurotiomycetidae</taxon>
        <taxon>Eurotiales</taxon>
        <taxon>Aspergillaceae</taxon>
        <taxon>Penicillium</taxon>
    </lineage>
</organism>
<evidence type="ECO:0000313" key="1">
    <source>
        <dbReference type="EMBL" id="KAJ5247715.1"/>
    </source>
</evidence>
<name>A0A9W9PJ23_9EURO</name>
<dbReference type="Proteomes" id="UP001150941">
    <property type="component" value="Unassembled WGS sequence"/>
</dbReference>
<dbReference type="EMBL" id="JAPQKS010000002">
    <property type="protein sequence ID" value="KAJ5247715.1"/>
    <property type="molecule type" value="Genomic_DNA"/>
</dbReference>
<proteinExistence type="predicted"/>
<reference evidence="1" key="1">
    <citation type="submission" date="2022-11" db="EMBL/GenBank/DDBJ databases">
        <authorList>
            <person name="Petersen C."/>
        </authorList>
    </citation>
    <scope>NUCLEOTIDE SEQUENCE</scope>
    <source>
        <strain evidence="1">IBT 19713</strain>
    </source>
</reference>